<accession>A0ABR7MAN7</accession>
<evidence type="ECO:0000313" key="3">
    <source>
        <dbReference type="EMBL" id="MBC6492017.1"/>
    </source>
</evidence>
<dbReference type="Proteomes" id="UP000765802">
    <property type="component" value="Unassembled WGS sequence"/>
</dbReference>
<keyword evidence="4" id="KW-1185">Reference proteome</keyword>
<feature type="domain" description="Secretion system C-terminal sorting" evidence="2">
    <location>
        <begin position="160"/>
        <end position="219"/>
    </location>
</feature>
<reference evidence="3 4" key="1">
    <citation type="submission" date="2016-07" db="EMBL/GenBank/DDBJ databases">
        <title>Genome analysis of Flavihumibacter stibioxidans YS-17.</title>
        <authorList>
            <person name="Shi K."/>
            <person name="Han Y."/>
            <person name="Wang G."/>
        </authorList>
    </citation>
    <scope>NUCLEOTIDE SEQUENCE [LARGE SCALE GENOMIC DNA]</scope>
    <source>
        <strain evidence="3 4">YS-17</strain>
    </source>
</reference>
<gene>
    <name evidence="3" type="ORF">BC349_13220</name>
</gene>
<organism evidence="3 4">
    <name type="scientific">Flavihumibacter stibioxidans</name>
    <dbReference type="NCBI Taxonomy" id="1834163"/>
    <lineage>
        <taxon>Bacteria</taxon>
        <taxon>Pseudomonadati</taxon>
        <taxon>Bacteroidota</taxon>
        <taxon>Chitinophagia</taxon>
        <taxon>Chitinophagales</taxon>
        <taxon>Chitinophagaceae</taxon>
        <taxon>Flavihumibacter</taxon>
    </lineage>
</organism>
<evidence type="ECO:0000259" key="2">
    <source>
        <dbReference type="Pfam" id="PF18962"/>
    </source>
</evidence>
<dbReference type="EMBL" id="MBUA01000023">
    <property type="protein sequence ID" value="MBC6492017.1"/>
    <property type="molecule type" value="Genomic_DNA"/>
</dbReference>
<feature type="chain" id="PRO_5045522839" description="Secretion system C-terminal sorting domain-containing protein" evidence="1">
    <location>
        <begin position="21"/>
        <end position="230"/>
    </location>
</feature>
<proteinExistence type="predicted"/>
<evidence type="ECO:0000256" key="1">
    <source>
        <dbReference type="SAM" id="SignalP"/>
    </source>
</evidence>
<dbReference type="Pfam" id="PF18962">
    <property type="entry name" value="Por_Secre_tail"/>
    <property type="match status" value="1"/>
</dbReference>
<protein>
    <recommendedName>
        <fullName evidence="2">Secretion system C-terminal sorting domain-containing protein</fullName>
    </recommendedName>
</protein>
<feature type="signal peptide" evidence="1">
    <location>
        <begin position="1"/>
        <end position="20"/>
    </location>
</feature>
<evidence type="ECO:0000313" key="4">
    <source>
        <dbReference type="Proteomes" id="UP000765802"/>
    </source>
</evidence>
<dbReference type="RefSeq" id="WP_187257324.1">
    <property type="nucleotide sequence ID" value="NZ_JBHULF010000007.1"/>
</dbReference>
<comment type="caution">
    <text evidence="3">The sequence shown here is derived from an EMBL/GenBank/DDBJ whole genome shotgun (WGS) entry which is preliminary data.</text>
</comment>
<dbReference type="NCBIfam" id="TIGR04183">
    <property type="entry name" value="Por_Secre_tail"/>
    <property type="match status" value="1"/>
</dbReference>
<dbReference type="InterPro" id="IPR026444">
    <property type="entry name" value="Secre_tail"/>
</dbReference>
<name>A0ABR7MAN7_9BACT</name>
<sequence length="230" mass="25203">MRILTLTILLAVLCHATKLAGQPIIVAETGPDRAAVPVNPGMGSGISRTVSSKTQPSTNPLVIKLEDPVMTSQGKVMLSWTTGHAYKGGYFNVERSVYPDGPFEVVAVLRQDSAGGRFVDELPLRGKSHYRLKWVHADGTSYFSRLAATSFSGDMTCRFYPNPVDNMLIVRSEQALDLVLTDQNGKTRLNLKLTAGLQTVDVSNLEKGMYIITITQMETGRVMTEKLLKN</sequence>
<keyword evidence="1" id="KW-0732">Signal</keyword>